<feature type="active site" description="Nucleophile" evidence="6">
    <location>
        <position position="110"/>
    </location>
</feature>
<keyword evidence="10" id="KW-1185">Reference proteome</keyword>
<dbReference type="AlphaFoldDB" id="A0A841PPR4"/>
<dbReference type="PIRSF" id="PIRSF028757">
    <property type="entry name" value="LD-carboxypeptidase"/>
    <property type="match status" value="1"/>
</dbReference>
<evidence type="ECO:0000256" key="5">
    <source>
        <dbReference type="ARBA" id="ARBA00022825"/>
    </source>
</evidence>
<dbReference type="InterPro" id="IPR040449">
    <property type="entry name" value="Peptidase_S66_N"/>
</dbReference>
<dbReference type="InterPro" id="IPR029062">
    <property type="entry name" value="Class_I_gatase-like"/>
</dbReference>
<comment type="caution">
    <text evidence="9">The sequence shown here is derived from an EMBL/GenBank/DDBJ whole genome shotgun (WGS) entry which is preliminary data.</text>
</comment>
<dbReference type="Gene3D" id="3.40.50.10740">
    <property type="entry name" value="Class I glutamine amidotransferase-like"/>
    <property type="match status" value="1"/>
</dbReference>
<dbReference type="InterPro" id="IPR027461">
    <property type="entry name" value="Carboxypeptidase_A_C_sf"/>
</dbReference>
<dbReference type="RefSeq" id="WP_184404822.1">
    <property type="nucleotide sequence ID" value="NZ_JACHHJ010000004.1"/>
</dbReference>
<name>A0A841PPR4_9BACL</name>
<keyword evidence="5" id="KW-0720">Serine protease</keyword>
<dbReference type="PANTHER" id="PTHR30237:SF2">
    <property type="entry name" value="MUREIN TETRAPEPTIDE CARBOXYPEPTIDASE"/>
    <property type="match status" value="1"/>
</dbReference>
<proteinExistence type="inferred from homology"/>
<dbReference type="EC" id="3.4.17.13" evidence="9"/>
<dbReference type="PANTHER" id="PTHR30237">
    <property type="entry name" value="MURAMOYLTETRAPEPTIDE CARBOXYPEPTIDASE"/>
    <property type="match status" value="1"/>
</dbReference>
<dbReference type="InterPro" id="IPR027478">
    <property type="entry name" value="LdcA_N"/>
</dbReference>
<evidence type="ECO:0000313" key="9">
    <source>
        <dbReference type="EMBL" id="MBB6450760.1"/>
    </source>
</evidence>
<keyword evidence="2 9" id="KW-0121">Carboxypeptidase</keyword>
<dbReference type="Pfam" id="PF02016">
    <property type="entry name" value="Peptidase_S66"/>
    <property type="match status" value="1"/>
</dbReference>
<keyword evidence="4 9" id="KW-0378">Hydrolase</keyword>
<feature type="domain" description="LD-carboxypeptidase C-terminal" evidence="8">
    <location>
        <begin position="179"/>
        <end position="292"/>
    </location>
</feature>
<gene>
    <name evidence="9" type="ORF">HNR44_002750</name>
</gene>
<organism evidence="9 10">
    <name type="scientific">Geomicrobium halophilum</name>
    <dbReference type="NCBI Taxonomy" id="549000"/>
    <lineage>
        <taxon>Bacteria</taxon>
        <taxon>Bacillati</taxon>
        <taxon>Bacillota</taxon>
        <taxon>Bacilli</taxon>
        <taxon>Bacillales</taxon>
        <taxon>Geomicrobium</taxon>
    </lineage>
</organism>
<evidence type="ECO:0000256" key="3">
    <source>
        <dbReference type="ARBA" id="ARBA00022670"/>
    </source>
</evidence>
<evidence type="ECO:0000256" key="6">
    <source>
        <dbReference type="PIRSR" id="PIRSR028757-1"/>
    </source>
</evidence>
<dbReference type="Proteomes" id="UP000568839">
    <property type="component" value="Unassembled WGS sequence"/>
</dbReference>
<dbReference type="InterPro" id="IPR003507">
    <property type="entry name" value="S66_fam"/>
</dbReference>
<evidence type="ECO:0000256" key="1">
    <source>
        <dbReference type="ARBA" id="ARBA00010233"/>
    </source>
</evidence>
<sequence length="305" mass="32894">MAIQPPIVQPGDTVGVVTLGSPLESEVIDDRAEYLASMGLNVVLGTHVYDWNGFLAGSDEERANDLMEMFLDDEVDMIIPTRGGVGVAGILPYLDFNVINNNPKWVSGYSDITILLNVLYQYANIITLHSLMLIDFRATTPNYNFDAFFSVVSSDDMGGEIVNPPEGPALNGQVPGHVTGPIVGGNIVSFTGTLGTEFEIDTTGCILFLEEVNEPMNTVYRYLKQLEMAGKFDDCLGIILGQCSNCQEAYGQDYEDLIEEFFVPLGKPLITGLASGHGTYKAAVPIGATAQLNGDDGTITVMSEN</sequence>
<accession>A0A841PPR4</accession>
<protein>
    <submittedName>
        <fullName evidence="9">Muramoyltetrapeptide carboxypeptidase</fullName>
        <ecNumber evidence="9">3.4.17.13</ecNumber>
    </submittedName>
</protein>
<dbReference type="SUPFAM" id="SSF141986">
    <property type="entry name" value="LD-carboxypeptidase A C-terminal domain-like"/>
    <property type="match status" value="1"/>
</dbReference>
<dbReference type="SUPFAM" id="SSF52317">
    <property type="entry name" value="Class I glutamine amidotransferase-like"/>
    <property type="match status" value="1"/>
</dbReference>
<dbReference type="InterPro" id="IPR040921">
    <property type="entry name" value="Peptidase_S66C"/>
</dbReference>
<dbReference type="EMBL" id="JACHHJ010000004">
    <property type="protein sequence ID" value="MBB6450760.1"/>
    <property type="molecule type" value="Genomic_DNA"/>
</dbReference>
<evidence type="ECO:0000256" key="4">
    <source>
        <dbReference type="ARBA" id="ARBA00022801"/>
    </source>
</evidence>
<evidence type="ECO:0000313" key="10">
    <source>
        <dbReference type="Proteomes" id="UP000568839"/>
    </source>
</evidence>
<dbReference type="Gene3D" id="3.50.30.60">
    <property type="entry name" value="LD-carboxypeptidase A C-terminal domain-like"/>
    <property type="match status" value="1"/>
</dbReference>
<evidence type="ECO:0000259" key="8">
    <source>
        <dbReference type="Pfam" id="PF17676"/>
    </source>
</evidence>
<dbReference type="GO" id="GO:0106415">
    <property type="term" value="F:muramoyltetrapeptide carboxypeptidase activity"/>
    <property type="evidence" value="ECO:0007669"/>
    <property type="project" value="UniProtKB-EC"/>
</dbReference>
<dbReference type="GO" id="GO:0008236">
    <property type="term" value="F:serine-type peptidase activity"/>
    <property type="evidence" value="ECO:0007669"/>
    <property type="project" value="UniProtKB-KW"/>
</dbReference>
<evidence type="ECO:0000259" key="7">
    <source>
        <dbReference type="Pfam" id="PF02016"/>
    </source>
</evidence>
<feature type="domain" description="LD-carboxypeptidase N-terminal" evidence="7">
    <location>
        <begin position="14"/>
        <end position="129"/>
    </location>
</feature>
<dbReference type="CDD" id="cd07025">
    <property type="entry name" value="Peptidase_S66"/>
    <property type="match status" value="1"/>
</dbReference>
<comment type="similarity">
    <text evidence="1">Belongs to the peptidase S66 family.</text>
</comment>
<reference evidence="9 10" key="1">
    <citation type="submission" date="2020-08" db="EMBL/GenBank/DDBJ databases">
        <title>Genomic Encyclopedia of Type Strains, Phase IV (KMG-IV): sequencing the most valuable type-strain genomes for metagenomic binning, comparative biology and taxonomic classification.</title>
        <authorList>
            <person name="Goeker M."/>
        </authorList>
    </citation>
    <scope>NUCLEOTIDE SEQUENCE [LARGE SCALE GENOMIC DNA]</scope>
    <source>
        <strain evidence="9 10">DSM 21769</strain>
    </source>
</reference>
<evidence type="ECO:0000256" key="2">
    <source>
        <dbReference type="ARBA" id="ARBA00022645"/>
    </source>
</evidence>
<dbReference type="GO" id="GO:0006508">
    <property type="term" value="P:proteolysis"/>
    <property type="evidence" value="ECO:0007669"/>
    <property type="project" value="UniProtKB-KW"/>
</dbReference>
<feature type="active site" description="Charge relay system" evidence="6">
    <location>
        <position position="277"/>
    </location>
</feature>
<dbReference type="Pfam" id="PF17676">
    <property type="entry name" value="Peptidase_S66C"/>
    <property type="match status" value="1"/>
</dbReference>
<feature type="active site" description="Charge relay system" evidence="6">
    <location>
        <position position="210"/>
    </location>
</feature>
<keyword evidence="3" id="KW-0645">Protease</keyword>